<dbReference type="InterPro" id="IPR036291">
    <property type="entry name" value="NAD(P)-bd_dom_sf"/>
</dbReference>
<dbReference type="EMBL" id="CP034463">
    <property type="protein sequence ID" value="AZP22128.1"/>
    <property type="molecule type" value="Genomic_DNA"/>
</dbReference>
<dbReference type="PANTHER" id="PTHR48106:SF18">
    <property type="entry name" value="QUINONE OXIDOREDUCTASE PIG3"/>
    <property type="match status" value="1"/>
</dbReference>
<sequence>MVRTVRFHEVGGPEVLRLEEVPVGEPGPGELLIRVDAIGLNRAEVLFRGGHYIEPVKEFPARLGTEAAGVVEALGPGVTGFAAGQPVSVVPAFSMNEYGVYAERAIVPARAVLSRPEGLDAVAGAAVWMPYVTAYGALVEVGGMRAGDTVVLTAASSSVGLAAIQVARSVGAVPVATTRTRAKAAALRKAGAADVIVTEEEDVTERVLDRTAGRGAEFVFDAVAGPGVVGLARAVAPGGTLLLYGALSGQPTPYPGFDLGMPALNMRTYTLHETTRDPERLRRAEAFVASGLRTGVFAPVVDRTFALEDIAEAHRYMEAGSQIGKIVVTVDHR</sequence>
<name>A0A3Q9C596_9ACTN</name>
<keyword evidence="5" id="KW-1185">Reference proteome</keyword>
<dbReference type="SUPFAM" id="SSF51735">
    <property type="entry name" value="NAD(P)-binding Rossmann-fold domains"/>
    <property type="match status" value="1"/>
</dbReference>
<evidence type="ECO:0000256" key="1">
    <source>
        <dbReference type="ARBA" id="ARBA00022857"/>
    </source>
</evidence>
<proteinExistence type="predicted"/>
<keyword evidence="1" id="KW-0521">NADP</keyword>
<protein>
    <submittedName>
        <fullName evidence="4">NADPH:quinone reductase</fullName>
    </submittedName>
</protein>
<dbReference type="GO" id="GO:0016651">
    <property type="term" value="F:oxidoreductase activity, acting on NAD(P)H"/>
    <property type="evidence" value="ECO:0007669"/>
    <property type="project" value="TreeGrafter"/>
</dbReference>
<dbReference type="Gene3D" id="3.90.180.10">
    <property type="entry name" value="Medium-chain alcohol dehydrogenases, catalytic domain"/>
    <property type="match status" value="1"/>
</dbReference>
<dbReference type="InterPro" id="IPR013154">
    <property type="entry name" value="ADH-like_N"/>
</dbReference>
<organism evidence="4 5">
    <name type="scientific">Streptomyces aquilus</name>
    <dbReference type="NCBI Taxonomy" id="2548456"/>
    <lineage>
        <taxon>Bacteria</taxon>
        <taxon>Bacillati</taxon>
        <taxon>Actinomycetota</taxon>
        <taxon>Actinomycetes</taxon>
        <taxon>Kitasatosporales</taxon>
        <taxon>Streptomycetaceae</taxon>
        <taxon>Streptomyces</taxon>
    </lineage>
</organism>
<feature type="domain" description="Enoyl reductase (ER)" evidence="3">
    <location>
        <begin position="11"/>
        <end position="328"/>
    </location>
</feature>
<dbReference type="Pfam" id="PF00107">
    <property type="entry name" value="ADH_zinc_N"/>
    <property type="match status" value="1"/>
</dbReference>
<dbReference type="SUPFAM" id="SSF50129">
    <property type="entry name" value="GroES-like"/>
    <property type="match status" value="1"/>
</dbReference>
<dbReference type="GO" id="GO:0070402">
    <property type="term" value="F:NADPH binding"/>
    <property type="evidence" value="ECO:0007669"/>
    <property type="project" value="TreeGrafter"/>
</dbReference>
<evidence type="ECO:0000313" key="4">
    <source>
        <dbReference type="EMBL" id="AZP22128.1"/>
    </source>
</evidence>
<keyword evidence="2" id="KW-0560">Oxidoreductase</keyword>
<dbReference type="Proteomes" id="UP000280197">
    <property type="component" value="Chromosome"/>
</dbReference>
<reference evidence="4 5" key="1">
    <citation type="submission" date="2018-12" db="EMBL/GenBank/DDBJ databases">
        <authorList>
            <person name="Li K."/>
        </authorList>
    </citation>
    <scope>NUCLEOTIDE SEQUENCE [LARGE SCALE GENOMIC DNA]</scope>
    <source>
        <strain evidence="5">CR22</strain>
    </source>
</reference>
<dbReference type="SMART" id="SM00829">
    <property type="entry name" value="PKS_ER"/>
    <property type="match status" value="1"/>
</dbReference>
<dbReference type="PANTHER" id="PTHR48106">
    <property type="entry name" value="QUINONE OXIDOREDUCTASE PIG3-RELATED"/>
    <property type="match status" value="1"/>
</dbReference>
<dbReference type="RefSeq" id="WP_126275935.1">
    <property type="nucleotide sequence ID" value="NZ_CP034463.1"/>
</dbReference>
<dbReference type="InterPro" id="IPR013149">
    <property type="entry name" value="ADH-like_C"/>
</dbReference>
<dbReference type="AlphaFoldDB" id="A0A3Q9C596"/>
<evidence type="ECO:0000259" key="3">
    <source>
        <dbReference type="SMART" id="SM00829"/>
    </source>
</evidence>
<dbReference type="InterPro" id="IPR020843">
    <property type="entry name" value="ER"/>
</dbReference>
<gene>
    <name evidence="4" type="ORF">EJC51_42230</name>
</gene>
<dbReference type="Gene3D" id="3.40.50.720">
    <property type="entry name" value="NAD(P)-binding Rossmann-like Domain"/>
    <property type="match status" value="1"/>
</dbReference>
<dbReference type="KEGG" id="saqu:EJC51_42230"/>
<dbReference type="Pfam" id="PF08240">
    <property type="entry name" value="ADH_N"/>
    <property type="match status" value="1"/>
</dbReference>
<evidence type="ECO:0000313" key="5">
    <source>
        <dbReference type="Proteomes" id="UP000280197"/>
    </source>
</evidence>
<evidence type="ECO:0000256" key="2">
    <source>
        <dbReference type="ARBA" id="ARBA00023002"/>
    </source>
</evidence>
<dbReference type="InterPro" id="IPR011032">
    <property type="entry name" value="GroES-like_sf"/>
</dbReference>
<dbReference type="CDD" id="cd08268">
    <property type="entry name" value="MDR2"/>
    <property type="match status" value="1"/>
</dbReference>
<accession>A0A3Q9C596</accession>